<proteinExistence type="predicted"/>
<feature type="compositionally biased region" description="Polar residues" evidence="1">
    <location>
        <begin position="21"/>
        <end position="35"/>
    </location>
</feature>
<gene>
    <name evidence="2" type="ORF">E2C01_090583</name>
</gene>
<feature type="compositionally biased region" description="Low complexity" evidence="1">
    <location>
        <begin position="38"/>
        <end position="52"/>
    </location>
</feature>
<keyword evidence="3" id="KW-1185">Reference proteome</keyword>
<accession>A0A5B7JM56</accession>
<organism evidence="2 3">
    <name type="scientific">Portunus trituberculatus</name>
    <name type="common">Swimming crab</name>
    <name type="synonym">Neptunus trituberculatus</name>
    <dbReference type="NCBI Taxonomy" id="210409"/>
    <lineage>
        <taxon>Eukaryota</taxon>
        <taxon>Metazoa</taxon>
        <taxon>Ecdysozoa</taxon>
        <taxon>Arthropoda</taxon>
        <taxon>Crustacea</taxon>
        <taxon>Multicrustacea</taxon>
        <taxon>Malacostraca</taxon>
        <taxon>Eumalacostraca</taxon>
        <taxon>Eucarida</taxon>
        <taxon>Decapoda</taxon>
        <taxon>Pleocyemata</taxon>
        <taxon>Brachyura</taxon>
        <taxon>Eubrachyura</taxon>
        <taxon>Portunoidea</taxon>
        <taxon>Portunidae</taxon>
        <taxon>Portuninae</taxon>
        <taxon>Portunus</taxon>
    </lineage>
</organism>
<feature type="compositionally biased region" description="Basic and acidic residues" evidence="1">
    <location>
        <begin position="1"/>
        <end position="13"/>
    </location>
</feature>
<protein>
    <submittedName>
        <fullName evidence="2">Uncharacterized protein</fullName>
    </submittedName>
</protein>
<evidence type="ECO:0000313" key="2">
    <source>
        <dbReference type="EMBL" id="MPC95376.1"/>
    </source>
</evidence>
<dbReference type="AlphaFoldDB" id="A0A5B7JM56"/>
<evidence type="ECO:0000313" key="3">
    <source>
        <dbReference type="Proteomes" id="UP000324222"/>
    </source>
</evidence>
<feature type="region of interest" description="Disordered" evidence="1">
    <location>
        <begin position="1"/>
        <end position="70"/>
    </location>
</feature>
<evidence type="ECO:0000256" key="1">
    <source>
        <dbReference type="SAM" id="MobiDB-lite"/>
    </source>
</evidence>
<reference evidence="2 3" key="1">
    <citation type="submission" date="2019-05" db="EMBL/GenBank/DDBJ databases">
        <title>Another draft genome of Portunus trituberculatus and its Hox gene families provides insights of decapod evolution.</title>
        <authorList>
            <person name="Jeong J.-H."/>
            <person name="Song I."/>
            <person name="Kim S."/>
            <person name="Choi T."/>
            <person name="Kim D."/>
            <person name="Ryu S."/>
            <person name="Kim W."/>
        </authorList>
    </citation>
    <scope>NUCLEOTIDE SEQUENCE [LARGE SCALE GENOMIC DNA]</scope>
    <source>
        <tissue evidence="2">Muscle</tissue>
    </source>
</reference>
<sequence>MSLEVDPHGERPSSKGPPFSGFQTLASQVDGSQPGMSGAMQRPGQAGPAGAASPEIEMVLTSAAGPTTTTGGFCAPVPGTGKAVHSALSTFCTIYGGGIGDSHPAPTPSSCPTT</sequence>
<name>A0A5B7JM56_PORTR</name>
<dbReference type="EMBL" id="VSRR010101989">
    <property type="protein sequence ID" value="MPC95376.1"/>
    <property type="molecule type" value="Genomic_DNA"/>
</dbReference>
<dbReference type="Proteomes" id="UP000324222">
    <property type="component" value="Unassembled WGS sequence"/>
</dbReference>
<comment type="caution">
    <text evidence="2">The sequence shown here is derived from an EMBL/GenBank/DDBJ whole genome shotgun (WGS) entry which is preliminary data.</text>
</comment>